<evidence type="ECO:0000256" key="4">
    <source>
        <dbReference type="ARBA" id="ARBA00022763"/>
    </source>
</evidence>
<comment type="caution">
    <text evidence="10">The sequence shown here is derived from an EMBL/GenBank/DDBJ whole genome shotgun (WGS) entry which is preliminary data.</text>
</comment>
<keyword evidence="4 8" id="KW-0227">DNA damage</keyword>
<evidence type="ECO:0000313" key="11">
    <source>
        <dbReference type="Proteomes" id="UP000277108"/>
    </source>
</evidence>
<dbReference type="GO" id="GO:0043590">
    <property type="term" value="C:bacterial nucleoid"/>
    <property type="evidence" value="ECO:0007669"/>
    <property type="project" value="TreeGrafter"/>
</dbReference>
<protein>
    <recommendedName>
        <fullName evidence="2 8">DNA repair protein RecN</fullName>
    </recommendedName>
    <alternativeName>
        <fullName evidence="7 8">Recombination protein N</fullName>
    </alternativeName>
</protein>
<dbReference type="GO" id="GO:0009432">
    <property type="term" value="P:SOS response"/>
    <property type="evidence" value="ECO:0007669"/>
    <property type="project" value="TreeGrafter"/>
</dbReference>
<evidence type="ECO:0000256" key="2">
    <source>
        <dbReference type="ARBA" id="ARBA00021315"/>
    </source>
</evidence>
<dbReference type="GO" id="GO:0016887">
    <property type="term" value="F:ATP hydrolysis activity"/>
    <property type="evidence" value="ECO:0007669"/>
    <property type="project" value="InterPro"/>
</dbReference>
<evidence type="ECO:0000259" key="9">
    <source>
        <dbReference type="Pfam" id="PF13476"/>
    </source>
</evidence>
<dbReference type="AlphaFoldDB" id="A0A3N5CJW2"/>
<dbReference type="InterPro" id="IPR004604">
    <property type="entry name" value="DNA_recomb/repair_RecN"/>
</dbReference>
<evidence type="ECO:0000256" key="3">
    <source>
        <dbReference type="ARBA" id="ARBA00022741"/>
    </source>
</evidence>
<evidence type="ECO:0000256" key="1">
    <source>
        <dbReference type="ARBA" id="ARBA00009441"/>
    </source>
</evidence>
<name>A0A3N5CJW2_9BACL</name>
<dbReference type="NCBIfam" id="TIGR00634">
    <property type="entry name" value="recN"/>
    <property type="match status" value="1"/>
</dbReference>
<keyword evidence="6 8" id="KW-0234">DNA repair</keyword>
<accession>A0A3N5CJW2</accession>
<keyword evidence="5" id="KW-0067">ATP-binding</keyword>
<dbReference type="Proteomes" id="UP000277108">
    <property type="component" value="Unassembled WGS sequence"/>
</dbReference>
<dbReference type="PIRSF" id="PIRSF003128">
    <property type="entry name" value="RecN"/>
    <property type="match status" value="1"/>
</dbReference>
<dbReference type="InterPro" id="IPR027417">
    <property type="entry name" value="P-loop_NTPase"/>
</dbReference>
<dbReference type="CDD" id="cd03241">
    <property type="entry name" value="ABC_RecN"/>
    <property type="match status" value="1"/>
</dbReference>
<dbReference type="EMBL" id="RKRK01000002">
    <property type="protein sequence ID" value="RPF58071.1"/>
    <property type="molecule type" value="Genomic_DNA"/>
</dbReference>
<comment type="function">
    <text evidence="8">May be involved in recombinational repair of damaged DNA.</text>
</comment>
<evidence type="ECO:0000256" key="8">
    <source>
        <dbReference type="PIRNR" id="PIRNR003128"/>
    </source>
</evidence>
<gene>
    <name evidence="10" type="ORF">EDD62_0709</name>
</gene>
<dbReference type="OrthoDB" id="9806954at2"/>
<reference evidence="10 11" key="1">
    <citation type="submission" date="2018-11" db="EMBL/GenBank/DDBJ databases">
        <title>Genomic Encyclopedia of Type Strains, Phase IV (KMG-IV): sequencing the most valuable type-strain genomes for metagenomic binning, comparative biology and taxonomic classification.</title>
        <authorList>
            <person name="Goeker M."/>
        </authorList>
    </citation>
    <scope>NUCLEOTIDE SEQUENCE [LARGE SCALE GENOMIC DNA]</scope>
    <source>
        <strain evidence="10 11">DSM 29158</strain>
    </source>
</reference>
<keyword evidence="3" id="KW-0547">Nucleotide-binding</keyword>
<evidence type="ECO:0000256" key="7">
    <source>
        <dbReference type="ARBA" id="ARBA00033408"/>
    </source>
</evidence>
<dbReference type="SUPFAM" id="SSF52540">
    <property type="entry name" value="P-loop containing nucleoside triphosphate hydrolases"/>
    <property type="match status" value="1"/>
</dbReference>
<evidence type="ECO:0000256" key="5">
    <source>
        <dbReference type="ARBA" id="ARBA00022840"/>
    </source>
</evidence>
<dbReference type="Gene3D" id="3.40.50.300">
    <property type="entry name" value="P-loop containing nucleotide triphosphate hydrolases"/>
    <property type="match status" value="2"/>
</dbReference>
<dbReference type="GO" id="GO:0006302">
    <property type="term" value="P:double-strand break repair"/>
    <property type="evidence" value="ECO:0007669"/>
    <property type="project" value="InterPro"/>
</dbReference>
<feature type="domain" description="Rad50/SbcC-type AAA" evidence="9">
    <location>
        <begin position="4"/>
        <end position="196"/>
    </location>
</feature>
<dbReference type="RefSeq" id="WP_123807554.1">
    <property type="nucleotide sequence ID" value="NZ_RKRK01000002.1"/>
</dbReference>
<comment type="similarity">
    <text evidence="1 8">Belongs to the RecN family.</text>
</comment>
<dbReference type="GO" id="GO:0005524">
    <property type="term" value="F:ATP binding"/>
    <property type="evidence" value="ECO:0007669"/>
    <property type="project" value="UniProtKB-KW"/>
</dbReference>
<keyword evidence="11" id="KW-1185">Reference proteome</keyword>
<dbReference type="InterPro" id="IPR038729">
    <property type="entry name" value="Rad50/SbcC_AAA"/>
</dbReference>
<dbReference type="GO" id="GO:0006310">
    <property type="term" value="P:DNA recombination"/>
    <property type="evidence" value="ECO:0007669"/>
    <property type="project" value="InterPro"/>
</dbReference>
<dbReference type="PANTHER" id="PTHR11059:SF0">
    <property type="entry name" value="DNA REPAIR PROTEIN RECN"/>
    <property type="match status" value="1"/>
</dbReference>
<sequence length="563" mass="65324">MLTSIRISNVAIINEQTIDFSNGLTVLTGETGAGKSLIIQAISLISGQRAQSSIVKKSSEKATIEAVFDLDDRRDIIELLEQHDIELDDFIVVERVIYKNGKSLAKINHKVVSLKVLKAITAHFIQVFAQHDAYESLLKLHHHELLDEHIDETLLNDYEKCYNEYLKNKKKYESFNESIQSDQERIDLLKFQLEELYNIDIKQKEDIELQQKIAYMTTFEERLKLYEQTRMLIDDEGLQNKVVQLDQLLNSMISLDDKQNEHQSTEINHEMTHPQSITSEFNYALDDIRSYVNDDSMIEYDSEQLNDWNLRLSEIERIKNKHQKTIDELHIMQSEYETELYDLEHQQISIEEVKKLYDESYHQLIEFGKKITDKRKNIAIMIEKQVKNYLDELEMKDAEIKFDFAEEHINRYGIHQVNLFIKTNKGEDFKPINQVASGGEISRIQLALKQVSGLEQHDALFVYDEIDTGVSGPVAHKIAKQLKFLANKNQVISISHLPQMAAIADQHLYVVKYTDQSNTYSKSNYLNNEERINEIARMISGDSITEEAKSTAKLLLDSSQVKN</sequence>
<dbReference type="Pfam" id="PF13476">
    <property type="entry name" value="AAA_23"/>
    <property type="match status" value="1"/>
</dbReference>
<dbReference type="PANTHER" id="PTHR11059">
    <property type="entry name" value="DNA REPAIR PROTEIN RECN"/>
    <property type="match status" value="1"/>
</dbReference>
<evidence type="ECO:0000313" key="10">
    <source>
        <dbReference type="EMBL" id="RPF58071.1"/>
    </source>
</evidence>
<evidence type="ECO:0000256" key="6">
    <source>
        <dbReference type="ARBA" id="ARBA00023204"/>
    </source>
</evidence>
<proteinExistence type="inferred from homology"/>
<organism evidence="10 11">
    <name type="scientific">Abyssicoccus albus</name>
    <dbReference type="NCBI Taxonomy" id="1817405"/>
    <lineage>
        <taxon>Bacteria</taxon>
        <taxon>Bacillati</taxon>
        <taxon>Bacillota</taxon>
        <taxon>Bacilli</taxon>
        <taxon>Bacillales</taxon>
        <taxon>Abyssicoccaceae</taxon>
    </lineage>
</organism>